<dbReference type="Gene3D" id="2.10.109.10">
    <property type="entry name" value="Umud Fragment, subunit A"/>
    <property type="match status" value="1"/>
</dbReference>
<evidence type="ECO:0000256" key="7">
    <source>
        <dbReference type="ARBA" id="ARBA00029906"/>
    </source>
</evidence>
<dbReference type="InterPro" id="IPR014139">
    <property type="entry name" value="Peptidase_S26C_TraF"/>
</dbReference>
<comment type="similarity">
    <text evidence="2">Belongs to the peptidase S26C family.</text>
</comment>
<dbReference type="EMBL" id="FSRG01000009">
    <property type="protein sequence ID" value="SIO41380.1"/>
    <property type="molecule type" value="Genomic_DNA"/>
</dbReference>
<dbReference type="GO" id="GO:0016020">
    <property type="term" value="C:membrane"/>
    <property type="evidence" value="ECO:0007669"/>
    <property type="project" value="InterPro"/>
</dbReference>
<evidence type="ECO:0000256" key="5">
    <source>
        <dbReference type="ARBA" id="ARBA00022764"/>
    </source>
</evidence>
<name>A0A1N6JAN3_9BACT</name>
<dbReference type="RefSeq" id="WP_074218016.1">
    <property type="nucleotide sequence ID" value="NZ_FSRG01000009.1"/>
</dbReference>
<evidence type="ECO:0000256" key="6">
    <source>
        <dbReference type="ARBA" id="ARBA00022971"/>
    </source>
</evidence>
<protein>
    <recommendedName>
        <fullName evidence="3">Signal peptidase I</fullName>
    </recommendedName>
    <alternativeName>
        <fullName evidence="7">Leader peptidase I</fullName>
    </alternativeName>
</protein>
<dbReference type="InterPro" id="IPR019533">
    <property type="entry name" value="Peptidase_S26"/>
</dbReference>
<evidence type="ECO:0000256" key="1">
    <source>
        <dbReference type="ARBA" id="ARBA00004418"/>
    </source>
</evidence>
<evidence type="ECO:0000313" key="9">
    <source>
        <dbReference type="EMBL" id="SIO41380.1"/>
    </source>
</evidence>
<keyword evidence="5" id="KW-0574">Periplasm</keyword>
<evidence type="ECO:0000259" key="8">
    <source>
        <dbReference type="Pfam" id="PF10502"/>
    </source>
</evidence>
<dbReference type="Proteomes" id="UP000184694">
    <property type="component" value="Unassembled WGS sequence"/>
</dbReference>
<proteinExistence type="inferred from homology"/>
<comment type="subcellular location">
    <subcellularLocation>
        <location evidence="1">Periplasm</location>
    </subcellularLocation>
</comment>
<dbReference type="GO" id="GO:0004252">
    <property type="term" value="F:serine-type endopeptidase activity"/>
    <property type="evidence" value="ECO:0007669"/>
    <property type="project" value="InterPro"/>
</dbReference>
<dbReference type="Pfam" id="PF10502">
    <property type="entry name" value="Peptidase_S26"/>
    <property type="match status" value="1"/>
</dbReference>
<evidence type="ECO:0000256" key="4">
    <source>
        <dbReference type="ARBA" id="ARBA00022729"/>
    </source>
</evidence>
<sequence>MRVTLFFVCGVTLLLTSTFHLGYRINLTHSEPIGLYKLESAPPARGDLATFCLPPENSYNAVSAERNYLGTSALCPSGQKPLLKEVSGLAGDSVTVHSSLIQVNDMLFILTSRTRDSQGRKLPRKLHNGVIPEGKALLLSTHNKNSFDSRYFGLVDASKLRKVIPIFTFN</sequence>
<dbReference type="GO" id="GO:0006465">
    <property type="term" value="P:signal peptide processing"/>
    <property type="evidence" value="ECO:0007669"/>
    <property type="project" value="InterPro"/>
</dbReference>
<accession>A0A1N6JAN3</accession>
<evidence type="ECO:0000256" key="2">
    <source>
        <dbReference type="ARBA" id="ARBA00005849"/>
    </source>
</evidence>
<dbReference type="GO" id="GO:0042597">
    <property type="term" value="C:periplasmic space"/>
    <property type="evidence" value="ECO:0007669"/>
    <property type="project" value="UniProtKB-SubCell"/>
</dbReference>
<organism evidence="9 10">
    <name type="scientific">Halodesulfovibrio marinisediminis DSM 17456</name>
    <dbReference type="NCBI Taxonomy" id="1121457"/>
    <lineage>
        <taxon>Bacteria</taxon>
        <taxon>Pseudomonadati</taxon>
        <taxon>Thermodesulfobacteriota</taxon>
        <taxon>Desulfovibrionia</taxon>
        <taxon>Desulfovibrionales</taxon>
        <taxon>Desulfovibrionaceae</taxon>
        <taxon>Halodesulfovibrio</taxon>
    </lineage>
</organism>
<dbReference type="InterPro" id="IPR000223">
    <property type="entry name" value="Pept_S26A_signal_pept_1"/>
</dbReference>
<keyword evidence="10" id="KW-1185">Reference proteome</keyword>
<keyword evidence="4" id="KW-0732">Signal</keyword>
<gene>
    <name evidence="9" type="ORF">SAMN02745161_3292</name>
</gene>
<evidence type="ECO:0000256" key="3">
    <source>
        <dbReference type="ARBA" id="ARBA00019232"/>
    </source>
</evidence>
<dbReference type="PRINTS" id="PR00727">
    <property type="entry name" value="LEADERPTASE"/>
</dbReference>
<dbReference type="SUPFAM" id="SSF51306">
    <property type="entry name" value="LexA/Signal peptidase"/>
    <property type="match status" value="1"/>
</dbReference>
<evidence type="ECO:0000313" key="10">
    <source>
        <dbReference type="Proteomes" id="UP000184694"/>
    </source>
</evidence>
<dbReference type="AlphaFoldDB" id="A0A1N6JAN3"/>
<keyword evidence="6" id="KW-0184">Conjugation</keyword>
<dbReference type="NCBIfam" id="TIGR02771">
    <property type="entry name" value="TraF_Ti"/>
    <property type="match status" value="1"/>
</dbReference>
<dbReference type="InterPro" id="IPR036286">
    <property type="entry name" value="LexA/Signal_pep-like_sf"/>
</dbReference>
<feature type="domain" description="Peptidase S26" evidence="8">
    <location>
        <begin position="4"/>
        <end position="160"/>
    </location>
</feature>
<reference evidence="10" key="1">
    <citation type="submission" date="2016-11" db="EMBL/GenBank/DDBJ databases">
        <authorList>
            <person name="Varghese N."/>
            <person name="Submissions S."/>
        </authorList>
    </citation>
    <scope>NUCLEOTIDE SEQUENCE [LARGE SCALE GENOMIC DNA]</scope>
    <source>
        <strain evidence="10">DSM 17456</strain>
    </source>
</reference>
<dbReference type="OrthoDB" id="5360818at2"/>
<dbReference type="STRING" id="1121457.SAMN02745161_3292"/>